<gene>
    <name evidence="6" type="ORF">SAMN05421540_103126</name>
</gene>
<evidence type="ECO:0000256" key="1">
    <source>
        <dbReference type="ARBA" id="ARBA00000971"/>
    </source>
</evidence>
<comment type="similarity">
    <text evidence="4">Belongs to the FKBP-type PPIase family.</text>
</comment>
<comment type="catalytic activity">
    <reaction evidence="1 3 4">
        <text>[protein]-peptidylproline (omega=180) = [protein]-peptidylproline (omega=0)</text>
        <dbReference type="Rhea" id="RHEA:16237"/>
        <dbReference type="Rhea" id="RHEA-COMP:10747"/>
        <dbReference type="Rhea" id="RHEA-COMP:10748"/>
        <dbReference type="ChEBI" id="CHEBI:83833"/>
        <dbReference type="ChEBI" id="CHEBI:83834"/>
        <dbReference type="EC" id="5.2.1.8"/>
    </reaction>
</comment>
<evidence type="ECO:0000259" key="5">
    <source>
        <dbReference type="PROSITE" id="PS50059"/>
    </source>
</evidence>
<evidence type="ECO:0000256" key="3">
    <source>
        <dbReference type="PROSITE-ProRule" id="PRU00277"/>
    </source>
</evidence>
<proteinExistence type="inferred from homology"/>
<dbReference type="InterPro" id="IPR019869">
    <property type="entry name" value="Motility-assoc_PPIase_GldI"/>
</dbReference>
<keyword evidence="3 4" id="KW-0413">Isomerase</keyword>
<evidence type="ECO:0000256" key="4">
    <source>
        <dbReference type="RuleBase" id="RU003915"/>
    </source>
</evidence>
<accession>A0A1H3YF53</accession>
<feature type="domain" description="PPIase FKBP-type" evidence="5">
    <location>
        <begin position="94"/>
        <end position="181"/>
    </location>
</feature>
<dbReference type="EC" id="5.2.1.8" evidence="4"/>
<organism evidence="6 7">
    <name type="scientific">Psychroflexus halocasei</name>
    <dbReference type="NCBI Taxonomy" id="908615"/>
    <lineage>
        <taxon>Bacteria</taxon>
        <taxon>Pseudomonadati</taxon>
        <taxon>Bacteroidota</taxon>
        <taxon>Flavobacteriia</taxon>
        <taxon>Flavobacteriales</taxon>
        <taxon>Flavobacteriaceae</taxon>
        <taxon>Psychroflexus</taxon>
    </lineage>
</organism>
<evidence type="ECO:0000313" key="7">
    <source>
        <dbReference type="Proteomes" id="UP000198820"/>
    </source>
</evidence>
<dbReference type="Pfam" id="PF00254">
    <property type="entry name" value="FKBP_C"/>
    <property type="match status" value="1"/>
</dbReference>
<dbReference type="PROSITE" id="PS51257">
    <property type="entry name" value="PROKAR_LIPOPROTEIN"/>
    <property type="match status" value="1"/>
</dbReference>
<dbReference type="EMBL" id="FNQF01000003">
    <property type="protein sequence ID" value="SEA10156.1"/>
    <property type="molecule type" value="Genomic_DNA"/>
</dbReference>
<keyword evidence="2 3" id="KW-0697">Rotamase</keyword>
<dbReference type="AlphaFoldDB" id="A0A1H3YF53"/>
<evidence type="ECO:0000313" key="6">
    <source>
        <dbReference type="EMBL" id="SEA10156.1"/>
    </source>
</evidence>
<dbReference type="InterPro" id="IPR001179">
    <property type="entry name" value="PPIase_FKBP_dom"/>
</dbReference>
<dbReference type="GO" id="GO:0003755">
    <property type="term" value="F:peptidyl-prolyl cis-trans isomerase activity"/>
    <property type="evidence" value="ECO:0007669"/>
    <property type="project" value="UniProtKB-UniRule"/>
</dbReference>
<evidence type="ECO:0000256" key="2">
    <source>
        <dbReference type="ARBA" id="ARBA00023110"/>
    </source>
</evidence>
<sequence length="186" mass="21275">MNFKTKTILSLVFVGLMFSSCKTSPEPRKPVTTKSDSFIQQSIKRNKAIVKKEEELIKKIIDADTTKQYFSSKNGFWYAYNVSNSKDSITPDIGDEVEFNYSILSLKNDTIYSRAELGERALIIDKENIFSGLRQGLKLMKINETVTFYFPSHKVYGYYGDQQKIGRNVPIKSIVTLNKITKDDTP</sequence>
<keyword evidence="7" id="KW-1185">Reference proteome</keyword>
<name>A0A1H3YF53_9FLAO</name>
<dbReference type="SUPFAM" id="SSF54534">
    <property type="entry name" value="FKBP-like"/>
    <property type="match status" value="1"/>
</dbReference>
<protein>
    <recommendedName>
        <fullName evidence="4">Peptidyl-prolyl cis-trans isomerase</fullName>
        <ecNumber evidence="4">5.2.1.8</ecNumber>
    </recommendedName>
</protein>
<dbReference type="InterPro" id="IPR046357">
    <property type="entry name" value="PPIase_dom_sf"/>
</dbReference>
<dbReference type="Proteomes" id="UP000198820">
    <property type="component" value="Unassembled WGS sequence"/>
</dbReference>
<dbReference type="Gene3D" id="3.10.50.40">
    <property type="match status" value="1"/>
</dbReference>
<dbReference type="PROSITE" id="PS50059">
    <property type="entry name" value="FKBP_PPIASE"/>
    <property type="match status" value="1"/>
</dbReference>
<dbReference type="NCBIfam" id="TIGR03516">
    <property type="entry name" value="ppisom_GldI"/>
    <property type="match status" value="1"/>
</dbReference>
<reference evidence="6 7" key="1">
    <citation type="submission" date="2016-10" db="EMBL/GenBank/DDBJ databases">
        <authorList>
            <person name="de Groot N.N."/>
        </authorList>
    </citation>
    <scope>NUCLEOTIDE SEQUENCE [LARGE SCALE GENOMIC DNA]</scope>
    <source>
        <strain evidence="6 7">DSM 23581</strain>
    </source>
</reference>
<dbReference type="STRING" id="908615.SAMN05421540_103126"/>
<dbReference type="RefSeq" id="WP_093240566.1">
    <property type="nucleotide sequence ID" value="NZ_FNQF01000003.1"/>
</dbReference>